<reference evidence="2 3" key="1">
    <citation type="journal article" date="2014" name="FEMS Microbiol. Ecol.">
        <title>Sphaerotilus natans encrusted with nanoball-shaped Fe(III) oxide minerals formed by nitrate-reducing mixotrophic Fe(II) oxidation.</title>
        <authorList>
            <person name="Park S."/>
            <person name="Kim D.H."/>
            <person name="Lee J.H."/>
            <person name="Hur H.G."/>
        </authorList>
    </citation>
    <scope>NUCLEOTIDE SEQUENCE [LARGE SCALE GENOMIC DNA]</scope>
    <source>
        <strain evidence="2 3">DSM 6575</strain>
    </source>
</reference>
<protein>
    <recommendedName>
        <fullName evidence="4">DUF1631 family protein</fullName>
    </recommendedName>
</protein>
<dbReference type="EMBL" id="AZRA01000055">
    <property type="protein sequence ID" value="KDB52179.1"/>
    <property type="molecule type" value="Genomic_DNA"/>
</dbReference>
<dbReference type="Pfam" id="PF07793">
    <property type="entry name" value="DUF1631"/>
    <property type="match status" value="1"/>
</dbReference>
<feature type="compositionally biased region" description="Gly residues" evidence="1">
    <location>
        <begin position="314"/>
        <end position="324"/>
    </location>
</feature>
<dbReference type="RefSeq" id="WP_037481808.1">
    <property type="nucleotide sequence ID" value="NZ_AZRA01000055.1"/>
</dbReference>
<organism evidence="2 3">
    <name type="scientific">Sphaerotilus natans subsp. natans DSM 6575</name>
    <dbReference type="NCBI Taxonomy" id="1286631"/>
    <lineage>
        <taxon>Bacteria</taxon>
        <taxon>Pseudomonadati</taxon>
        <taxon>Pseudomonadota</taxon>
        <taxon>Betaproteobacteria</taxon>
        <taxon>Burkholderiales</taxon>
        <taxon>Sphaerotilaceae</taxon>
        <taxon>Sphaerotilus</taxon>
    </lineage>
</organism>
<evidence type="ECO:0008006" key="4">
    <source>
        <dbReference type="Google" id="ProtNLM"/>
    </source>
</evidence>
<dbReference type="Proteomes" id="UP000026714">
    <property type="component" value="Unassembled WGS sequence"/>
</dbReference>
<feature type="compositionally biased region" description="Gly residues" evidence="1">
    <location>
        <begin position="286"/>
        <end position="305"/>
    </location>
</feature>
<feature type="compositionally biased region" description="Basic and acidic residues" evidence="1">
    <location>
        <begin position="264"/>
        <end position="274"/>
    </location>
</feature>
<dbReference type="AlphaFoldDB" id="A0A059KLU2"/>
<proteinExistence type="predicted"/>
<dbReference type="eggNOG" id="COG4223">
    <property type="taxonomic scope" value="Bacteria"/>
</dbReference>
<name>A0A059KLU2_9BURK</name>
<dbReference type="PATRIC" id="fig|1286631.3.peg.2181"/>
<accession>A0A059KLU2</accession>
<evidence type="ECO:0000256" key="1">
    <source>
        <dbReference type="SAM" id="MobiDB-lite"/>
    </source>
</evidence>
<dbReference type="InterPro" id="IPR012434">
    <property type="entry name" value="DUF1631"/>
</dbReference>
<comment type="caution">
    <text evidence="2">The sequence shown here is derived from an EMBL/GenBank/DDBJ whole genome shotgun (WGS) entry which is preliminary data.</text>
</comment>
<evidence type="ECO:0000313" key="2">
    <source>
        <dbReference type="EMBL" id="KDB52179.1"/>
    </source>
</evidence>
<dbReference type="STRING" id="34103.SAMN05421778_102201"/>
<sequence length="893" mass="96795">MAAATPSSLLAAQARRLYCEQLQRLMPRVAGSLTERVRDRIAEQARTPSAHHAVYRDLLVDLPLQSGRWAIAFGQQLQQAAAGRQVAPQGAGRNATRADELAIVDDASVDQEIVVSHMAMALLDKASWEFSDLRYRMAALDHRDELDELDVLRPHALARAVSESWFTAGFSAEAWRALQPMLHEEFAVLIHEAYHEVNRWLIGQGVCPEVNLRHFIRRSKDGSRVSRAGGLSPEAAVGAAVPAARPGGAAQPPQERFPSPAHLNRNDNRNDNRPGSDSSTPSRWASGGGPGAGSGVGGAAAGSGAAGASAGSGPAWGGGGGSGGAARADQPGDTTAPDSRDAHLYAPTMMADVSPPSSAGAATVPVPLRDVHDETRMMTHSPGLLRSIEQAEAVLGRLNRLVARQVPDFYSSTIAHPQVQPSPGLSAAISDAEQAVRRRFEGGASAAGVASGVPVLSQAVAVSTPGLLQELQSRKVALKQAATTPVERATIEIVALMFQSLLTEERIPATVRVWFARLQMPVLRVAIAEPDFFATIDHPARKLIDRMGGCVMGFEVGAAGVSEPMEREIKRVVQVVEAYPDTGRRVFQTVLTEFERFIEEYFKTEHVAASKGVSLAQQIEQRETMAIQYTIEMRKMLDKVPVHDSVRQFLFHVWADVLATTAVKTSASSEQTRAMSKVASDLIWLASAKVSREERAEAIRRLPPLLKRLREGMGSAGVPMPRQDEYLQSLNNALQAAFSARTATIPTERLDELMMQLEALEDLLPEAGDIEIDESMVRDLSGHETQDLEVVAEGGSMPTPAMVAWVADLTVGNWFRLDYRDRIEPVQLAWQGSRKQFSLFVSVQGRGIMFQKHRLASFLQAGLLVPFEEESLTVRATRNALAKLDADPARLLH</sequence>
<feature type="region of interest" description="Disordered" evidence="1">
    <location>
        <begin position="223"/>
        <end position="341"/>
    </location>
</feature>
<evidence type="ECO:0000313" key="3">
    <source>
        <dbReference type="Proteomes" id="UP000026714"/>
    </source>
</evidence>
<keyword evidence="3" id="KW-1185">Reference proteome</keyword>
<gene>
    <name evidence="2" type="ORF">X805_22170</name>
</gene>
<feature type="compositionally biased region" description="Low complexity" evidence="1">
    <location>
        <begin position="233"/>
        <end position="254"/>
    </location>
</feature>